<sequence length="488" mass="53624">MKTQNYINNTWCNAESGKTFDVENPFTEEVIAKVPASDETDINKAVAAAQNAFGDWRRLTAGERKDYMRTMANKSREHAEEIAKTISSEMGKPFEDAISEIEDVAEYLEYYSEMARDHVGRIVAPVVEKSMSLVRYEPYGVVGCIIPWNYPLSLMGWKLAPALAAGNTIVMKPSEVTSLSILHWIEIAGGDMPAGVMNVVTGLGGEAGEALVKHPDVPILTFTGSVRTGKRIARLAADNLKKVSLELGGKDPVIVCDDADIEVAAKGSAWGGFLNSGQVCTSVERVYVFDSIADKFTEALVEEAKKVKLGDPFDKGTDVGPMSSKMQLSNTINKVDLAKKEGARVLTGGKQSDQFEKGYFYEPTVFDQVTPNMEIIMEEAFSPVIPVQRVKSLDEAITMSNSTRYGLGCSIFTRDIERALTAADNIQAGTFCINSPLMENMAAPFGGMKQSGIGREHGIEALEEFREAKHIFIDYDHSNKDWWYGNEE</sequence>
<dbReference type="EMBL" id="UINC01004210">
    <property type="protein sequence ID" value="SVA12632.1"/>
    <property type="molecule type" value="Genomic_DNA"/>
</dbReference>
<evidence type="ECO:0000256" key="1">
    <source>
        <dbReference type="ARBA" id="ARBA00009986"/>
    </source>
</evidence>
<dbReference type="InterPro" id="IPR016161">
    <property type="entry name" value="Ald_DH/histidinol_DH"/>
</dbReference>
<proteinExistence type="inferred from homology"/>
<accession>A0A381T8Y3</accession>
<dbReference type="AlphaFoldDB" id="A0A381T8Y3"/>
<name>A0A381T8Y3_9ZZZZ</name>
<dbReference type="InterPro" id="IPR015590">
    <property type="entry name" value="Aldehyde_DH_dom"/>
</dbReference>
<keyword evidence="2" id="KW-0560">Oxidoreductase</keyword>
<dbReference type="FunFam" id="3.40.605.10:FF:000026">
    <property type="entry name" value="Aldehyde dehydrogenase, putative"/>
    <property type="match status" value="1"/>
</dbReference>
<evidence type="ECO:0000256" key="2">
    <source>
        <dbReference type="ARBA" id="ARBA00023002"/>
    </source>
</evidence>
<reference evidence="4" key="1">
    <citation type="submission" date="2018-05" db="EMBL/GenBank/DDBJ databases">
        <authorList>
            <person name="Lanie J.A."/>
            <person name="Ng W.-L."/>
            <person name="Kazmierczak K.M."/>
            <person name="Andrzejewski T.M."/>
            <person name="Davidsen T.M."/>
            <person name="Wayne K.J."/>
            <person name="Tettelin H."/>
            <person name="Glass J.I."/>
            <person name="Rusch D."/>
            <person name="Podicherti R."/>
            <person name="Tsui H.-C.T."/>
            <person name="Winkler M.E."/>
        </authorList>
    </citation>
    <scope>NUCLEOTIDE SEQUENCE</scope>
</reference>
<dbReference type="GO" id="GO:0016620">
    <property type="term" value="F:oxidoreductase activity, acting on the aldehyde or oxo group of donors, NAD or NADP as acceptor"/>
    <property type="evidence" value="ECO:0007669"/>
    <property type="project" value="InterPro"/>
</dbReference>
<dbReference type="FunFam" id="3.40.605.10:FF:000007">
    <property type="entry name" value="NAD/NADP-dependent betaine aldehyde dehydrogenase"/>
    <property type="match status" value="1"/>
</dbReference>
<evidence type="ECO:0000259" key="3">
    <source>
        <dbReference type="Pfam" id="PF00171"/>
    </source>
</evidence>
<evidence type="ECO:0000313" key="4">
    <source>
        <dbReference type="EMBL" id="SVA12632.1"/>
    </source>
</evidence>
<dbReference type="PANTHER" id="PTHR11699">
    <property type="entry name" value="ALDEHYDE DEHYDROGENASE-RELATED"/>
    <property type="match status" value="1"/>
</dbReference>
<comment type="similarity">
    <text evidence="1">Belongs to the aldehyde dehydrogenase family.</text>
</comment>
<dbReference type="FunFam" id="3.40.309.10:FF:000009">
    <property type="entry name" value="Aldehyde dehydrogenase A"/>
    <property type="match status" value="1"/>
</dbReference>
<organism evidence="4">
    <name type="scientific">marine metagenome</name>
    <dbReference type="NCBI Taxonomy" id="408172"/>
    <lineage>
        <taxon>unclassified sequences</taxon>
        <taxon>metagenomes</taxon>
        <taxon>ecological metagenomes</taxon>
    </lineage>
</organism>
<feature type="domain" description="Aldehyde dehydrogenase" evidence="3">
    <location>
        <begin position="11"/>
        <end position="471"/>
    </location>
</feature>
<dbReference type="PROSITE" id="PS00687">
    <property type="entry name" value="ALDEHYDE_DEHYDR_GLU"/>
    <property type="match status" value="1"/>
</dbReference>
<dbReference type="SUPFAM" id="SSF53720">
    <property type="entry name" value="ALDH-like"/>
    <property type="match status" value="1"/>
</dbReference>
<dbReference type="InterPro" id="IPR016162">
    <property type="entry name" value="Ald_DH_N"/>
</dbReference>
<dbReference type="InterPro" id="IPR029510">
    <property type="entry name" value="Ald_DH_CS_GLU"/>
</dbReference>
<dbReference type="Gene3D" id="3.40.309.10">
    <property type="entry name" value="Aldehyde Dehydrogenase, Chain A, domain 2"/>
    <property type="match status" value="1"/>
</dbReference>
<dbReference type="Pfam" id="PF00171">
    <property type="entry name" value="Aldedh"/>
    <property type="match status" value="1"/>
</dbReference>
<dbReference type="InterPro" id="IPR016163">
    <property type="entry name" value="Ald_DH_C"/>
</dbReference>
<gene>
    <name evidence="4" type="ORF">METZ01_LOCUS65486</name>
</gene>
<protein>
    <recommendedName>
        <fullName evidence="3">Aldehyde dehydrogenase domain-containing protein</fullName>
    </recommendedName>
</protein>
<dbReference type="Gene3D" id="3.40.605.10">
    <property type="entry name" value="Aldehyde Dehydrogenase, Chain A, domain 1"/>
    <property type="match status" value="1"/>
</dbReference>
<dbReference type="CDD" id="cd07078">
    <property type="entry name" value="ALDH"/>
    <property type="match status" value="1"/>
</dbReference>